<reference evidence="4 5" key="1">
    <citation type="submission" date="2019-03" db="EMBL/GenBank/DDBJ databases">
        <title>Genomic Encyclopedia of Type Strains, Phase IV (KMG-IV): sequencing the most valuable type-strain genomes for metagenomic binning, comparative biology and taxonomic classification.</title>
        <authorList>
            <person name="Goeker M."/>
        </authorList>
    </citation>
    <scope>NUCLEOTIDE SEQUENCE [LARGE SCALE GENOMIC DNA]</scope>
    <source>
        <strain evidence="4 5">DSM 22958</strain>
    </source>
</reference>
<dbReference type="Pfam" id="PF04314">
    <property type="entry name" value="PCuAC"/>
    <property type="match status" value="1"/>
</dbReference>
<dbReference type="InterPro" id="IPR038507">
    <property type="entry name" value="YcnI-like_sf"/>
</dbReference>
<feature type="region of interest" description="Disordered" evidence="1">
    <location>
        <begin position="328"/>
        <end position="360"/>
    </location>
</feature>
<feature type="chain" id="PRO_5020571984" description="YncI copper-binding domain-containing protein" evidence="2">
    <location>
        <begin position="37"/>
        <end position="360"/>
    </location>
</feature>
<feature type="signal peptide" evidence="2">
    <location>
        <begin position="1"/>
        <end position="36"/>
    </location>
</feature>
<dbReference type="Gene3D" id="2.60.40.2230">
    <property type="entry name" value="Uncharacterised protein YcnI-like PF07987, DUF1775"/>
    <property type="match status" value="1"/>
</dbReference>
<gene>
    <name evidence="4" type="ORF">EV666_11624</name>
</gene>
<name>A0A4R2GLQ7_9HYPH</name>
<dbReference type="CDD" id="cd08545">
    <property type="entry name" value="YcnI_like"/>
    <property type="match status" value="1"/>
</dbReference>
<dbReference type="OrthoDB" id="9796962at2"/>
<accession>A0A4R2GLQ7</accession>
<comment type="caution">
    <text evidence="4">The sequence shown here is derived from an EMBL/GenBank/DDBJ whole genome shotgun (WGS) entry which is preliminary data.</text>
</comment>
<protein>
    <recommendedName>
        <fullName evidence="3">YncI copper-binding domain-containing protein</fullName>
    </recommendedName>
</protein>
<dbReference type="PANTHER" id="PTHR36302:SF1">
    <property type="entry name" value="COPPER CHAPERONE PCU(A)C"/>
    <property type="match status" value="1"/>
</dbReference>
<sequence length="360" mass="37127">MMNLAIAMSAPARRTVSSSLARLLAGGLLAAGFAGAASAHAVLTPPEASPGATWRGAVRISHGCEGTPTRLVRVTIPDGVVAVRPKAKYGWLIETTWAPYLKPVDIHGKKVMEGVKTITWKGAALPDHMFDDFEFMARIQPDVALQGGKLYFPVYQECEKGSFDWSQIPAVGQDAHDLKAPAPALVLAAGQGSGPGVIAGAGAAHAHIANTRQVVVSGGWARATPKGAKVAGAYVTIANGGSKDDVLLGGRFDVADRAEVHDMTMTDGVMRMRHLEQGLEVPAGGSVELRPGGLHLMLMGLKKPLLPGDAIKGVLTFRDAGDVAVTLPVEPAGSPGPGKAPAGAASPDGHGGQHHGDHGH</sequence>
<organism evidence="4 5">
    <name type="scientific">Camelimonas lactis</name>
    <dbReference type="NCBI Taxonomy" id="659006"/>
    <lineage>
        <taxon>Bacteria</taxon>
        <taxon>Pseudomonadati</taxon>
        <taxon>Pseudomonadota</taxon>
        <taxon>Alphaproteobacteria</taxon>
        <taxon>Hyphomicrobiales</taxon>
        <taxon>Chelatococcaceae</taxon>
        <taxon>Camelimonas</taxon>
    </lineage>
</organism>
<dbReference type="EMBL" id="SLWL01000016">
    <property type="protein sequence ID" value="TCO09991.1"/>
    <property type="molecule type" value="Genomic_DNA"/>
</dbReference>
<feature type="domain" description="YncI copper-binding" evidence="3">
    <location>
        <begin position="40"/>
        <end position="187"/>
    </location>
</feature>
<dbReference type="InterPro" id="IPR012533">
    <property type="entry name" value="YcnI-copper_dom"/>
</dbReference>
<evidence type="ECO:0000256" key="1">
    <source>
        <dbReference type="SAM" id="MobiDB-lite"/>
    </source>
</evidence>
<dbReference type="Gene3D" id="2.60.40.1890">
    <property type="entry name" value="PCu(A)C copper chaperone"/>
    <property type="match status" value="1"/>
</dbReference>
<dbReference type="SUPFAM" id="SSF110087">
    <property type="entry name" value="DR1885-like metal-binding protein"/>
    <property type="match status" value="1"/>
</dbReference>
<dbReference type="InterPro" id="IPR036182">
    <property type="entry name" value="PCuAC_sf"/>
</dbReference>
<evidence type="ECO:0000313" key="5">
    <source>
        <dbReference type="Proteomes" id="UP000294881"/>
    </source>
</evidence>
<dbReference type="AlphaFoldDB" id="A0A4R2GLQ7"/>
<dbReference type="RefSeq" id="WP_132010024.1">
    <property type="nucleotide sequence ID" value="NZ_JBHUNN010000002.1"/>
</dbReference>
<feature type="compositionally biased region" description="Low complexity" evidence="1">
    <location>
        <begin position="331"/>
        <end position="348"/>
    </location>
</feature>
<evidence type="ECO:0000259" key="3">
    <source>
        <dbReference type="Pfam" id="PF07987"/>
    </source>
</evidence>
<keyword evidence="2" id="KW-0732">Signal</keyword>
<dbReference type="InterPro" id="IPR007410">
    <property type="entry name" value="LpqE-like"/>
</dbReference>
<evidence type="ECO:0000313" key="4">
    <source>
        <dbReference type="EMBL" id="TCO09991.1"/>
    </source>
</evidence>
<dbReference type="Pfam" id="PF07987">
    <property type="entry name" value="DUF1775"/>
    <property type="match status" value="1"/>
</dbReference>
<dbReference type="InterPro" id="IPR058248">
    <property type="entry name" value="Lxx211020-like"/>
</dbReference>
<dbReference type="PANTHER" id="PTHR36302">
    <property type="entry name" value="BLR7088 PROTEIN"/>
    <property type="match status" value="1"/>
</dbReference>
<keyword evidence="5" id="KW-1185">Reference proteome</keyword>
<dbReference type="Proteomes" id="UP000294881">
    <property type="component" value="Unassembled WGS sequence"/>
</dbReference>
<proteinExistence type="predicted"/>
<evidence type="ECO:0000256" key="2">
    <source>
        <dbReference type="SAM" id="SignalP"/>
    </source>
</evidence>